<evidence type="ECO:0000256" key="2">
    <source>
        <dbReference type="ARBA" id="ARBA00022475"/>
    </source>
</evidence>
<evidence type="ECO:0000259" key="7">
    <source>
        <dbReference type="Pfam" id="PF10035"/>
    </source>
</evidence>
<name>A0A4R3KZQ3_9FIRM</name>
<dbReference type="AlphaFoldDB" id="A0A4R3KZQ3"/>
<dbReference type="PIRSF" id="PIRSF006483">
    <property type="entry name" value="Membrane_protein_YitT"/>
    <property type="match status" value="1"/>
</dbReference>
<reference evidence="8 9" key="1">
    <citation type="submission" date="2019-03" db="EMBL/GenBank/DDBJ databases">
        <title>Genomic Encyclopedia of Type Strains, Phase IV (KMG-IV): sequencing the most valuable type-strain genomes for metagenomic binning, comparative biology and taxonomic classification.</title>
        <authorList>
            <person name="Goeker M."/>
        </authorList>
    </citation>
    <scope>NUCLEOTIDE SEQUENCE [LARGE SCALE GENOMIC DNA]</scope>
    <source>
        <strain evidence="8 9">DSM 26752</strain>
    </source>
</reference>
<keyword evidence="5 6" id="KW-0472">Membrane</keyword>
<dbReference type="EMBL" id="SMAE01000001">
    <property type="protein sequence ID" value="TCS91642.1"/>
    <property type="molecule type" value="Genomic_DNA"/>
</dbReference>
<dbReference type="GO" id="GO:0005886">
    <property type="term" value="C:plasma membrane"/>
    <property type="evidence" value="ECO:0007669"/>
    <property type="project" value="UniProtKB-SubCell"/>
</dbReference>
<keyword evidence="2" id="KW-1003">Cell membrane</keyword>
<comment type="caution">
    <text evidence="8">The sequence shown here is derived from an EMBL/GenBank/DDBJ whole genome shotgun (WGS) entry which is preliminary data.</text>
</comment>
<protein>
    <submittedName>
        <fullName evidence="8">Uncharacterized membrane-anchored protein YitT (DUF2179 family)</fullName>
    </submittedName>
</protein>
<evidence type="ECO:0000313" key="8">
    <source>
        <dbReference type="EMBL" id="TCS91642.1"/>
    </source>
</evidence>
<dbReference type="OrthoDB" id="3180973at2"/>
<gene>
    <name evidence="8" type="ORF">EDD65_101145</name>
</gene>
<keyword evidence="3 6" id="KW-0812">Transmembrane</keyword>
<sequence>MREKIWYKTTVSIVGLTVGVFLLAIGLTFFLEPNTIAPGGVTGFAIVFKKITNVPVYLTNLAINIPLFIIGILMLGKNFGWKTLYATTLLSFFLKIIPPQAVTPDLLLASIFGGLVSGIGLGIVFKAGGTTGGTDLIGFILNKIFPSLSVSTFMMVIDMLVVIFAGIIDKKVETSLYSIIALFVTVKVIDLILEGIGYLKAFLIITNKPEEISERIMKDLNRGATLFKGKGMYTKEERDVLLCVVNRSQFAKAKEIVSNIDKDAFIMVTEVSEVLGEGFEEIGKETGGI</sequence>
<evidence type="ECO:0000256" key="1">
    <source>
        <dbReference type="ARBA" id="ARBA00004651"/>
    </source>
</evidence>
<feature type="transmembrane region" description="Helical" evidence="6">
    <location>
        <begin position="83"/>
        <end position="101"/>
    </location>
</feature>
<evidence type="ECO:0000256" key="6">
    <source>
        <dbReference type="SAM" id="Phobius"/>
    </source>
</evidence>
<organism evidence="8 9">
    <name type="scientific">Keratinibaculum paraultunense</name>
    <dbReference type="NCBI Taxonomy" id="1278232"/>
    <lineage>
        <taxon>Bacteria</taxon>
        <taxon>Bacillati</taxon>
        <taxon>Bacillota</taxon>
        <taxon>Tissierellia</taxon>
        <taxon>Tissierellales</taxon>
        <taxon>Tepidimicrobiaceae</taxon>
        <taxon>Keratinibaculum</taxon>
    </lineage>
</organism>
<keyword evidence="9" id="KW-1185">Reference proteome</keyword>
<feature type="domain" description="DUF2179" evidence="7">
    <location>
        <begin position="222"/>
        <end position="276"/>
    </location>
</feature>
<feature type="transmembrane region" description="Helical" evidence="6">
    <location>
        <begin position="12"/>
        <end position="31"/>
    </location>
</feature>
<dbReference type="InterPro" id="IPR003740">
    <property type="entry name" value="YitT"/>
</dbReference>
<dbReference type="InterPro" id="IPR019264">
    <property type="entry name" value="DUF2179"/>
</dbReference>
<dbReference type="RefSeq" id="WP_132025418.1">
    <property type="nucleotide sequence ID" value="NZ_CP068564.1"/>
</dbReference>
<dbReference type="PANTHER" id="PTHR33545:SF9">
    <property type="entry name" value="UPF0750 MEMBRANE PROTEIN YITE"/>
    <property type="match status" value="1"/>
</dbReference>
<accession>A0A4R3KZQ3</accession>
<feature type="transmembrane region" description="Helical" evidence="6">
    <location>
        <begin position="57"/>
        <end position="76"/>
    </location>
</feature>
<dbReference type="Pfam" id="PF10035">
    <property type="entry name" value="DUF2179"/>
    <property type="match status" value="1"/>
</dbReference>
<evidence type="ECO:0000313" key="9">
    <source>
        <dbReference type="Proteomes" id="UP000294567"/>
    </source>
</evidence>
<dbReference type="Proteomes" id="UP000294567">
    <property type="component" value="Unassembled WGS sequence"/>
</dbReference>
<feature type="transmembrane region" description="Helical" evidence="6">
    <location>
        <begin position="145"/>
        <end position="168"/>
    </location>
</feature>
<feature type="transmembrane region" description="Helical" evidence="6">
    <location>
        <begin position="107"/>
        <end position="125"/>
    </location>
</feature>
<dbReference type="CDD" id="cd16380">
    <property type="entry name" value="YitT_C"/>
    <property type="match status" value="1"/>
</dbReference>
<evidence type="ECO:0000256" key="3">
    <source>
        <dbReference type="ARBA" id="ARBA00022692"/>
    </source>
</evidence>
<dbReference type="InterPro" id="IPR015867">
    <property type="entry name" value="N-reg_PII/ATP_PRibTrfase_C"/>
</dbReference>
<keyword evidence="4 6" id="KW-1133">Transmembrane helix</keyword>
<comment type="subcellular location">
    <subcellularLocation>
        <location evidence="1">Cell membrane</location>
        <topology evidence="1">Multi-pass membrane protein</topology>
    </subcellularLocation>
</comment>
<evidence type="ECO:0000256" key="4">
    <source>
        <dbReference type="ARBA" id="ARBA00022989"/>
    </source>
</evidence>
<dbReference type="InterPro" id="IPR051461">
    <property type="entry name" value="UPF0750_membrane"/>
</dbReference>
<proteinExistence type="predicted"/>
<dbReference type="Pfam" id="PF02588">
    <property type="entry name" value="YitT_membrane"/>
    <property type="match status" value="1"/>
</dbReference>
<evidence type="ECO:0000256" key="5">
    <source>
        <dbReference type="ARBA" id="ARBA00023136"/>
    </source>
</evidence>
<dbReference type="Gene3D" id="3.30.70.120">
    <property type="match status" value="1"/>
</dbReference>
<feature type="transmembrane region" description="Helical" evidence="6">
    <location>
        <begin position="174"/>
        <end position="193"/>
    </location>
</feature>
<dbReference type="PANTHER" id="PTHR33545">
    <property type="entry name" value="UPF0750 MEMBRANE PROTEIN YITT-RELATED"/>
    <property type="match status" value="1"/>
</dbReference>